<organism evidence="3 4">
    <name type="scientific">Mycena rosella</name>
    <name type="common">Pink bonnet</name>
    <name type="synonym">Agaricus rosellus</name>
    <dbReference type="NCBI Taxonomy" id="1033263"/>
    <lineage>
        <taxon>Eukaryota</taxon>
        <taxon>Fungi</taxon>
        <taxon>Dikarya</taxon>
        <taxon>Basidiomycota</taxon>
        <taxon>Agaricomycotina</taxon>
        <taxon>Agaricomycetes</taxon>
        <taxon>Agaricomycetidae</taxon>
        <taxon>Agaricales</taxon>
        <taxon>Marasmiineae</taxon>
        <taxon>Mycenaceae</taxon>
        <taxon>Mycena</taxon>
    </lineage>
</organism>
<gene>
    <name evidence="3" type="ORF">B0H17DRAFT_960774</name>
</gene>
<dbReference type="Proteomes" id="UP001221757">
    <property type="component" value="Unassembled WGS sequence"/>
</dbReference>
<comment type="caution">
    <text evidence="3">The sequence shown here is derived from an EMBL/GenBank/DDBJ whole genome shotgun (WGS) entry which is preliminary data.</text>
</comment>
<sequence length="188" mass="19566">MFSIKALAVTVLAVAISTVRAETHTITFTNNCGFGRPTLIQGGNVLSTGGAFTTNGPLRGAIATLPHCGCGFDGEGCTLVETTLVDLSTAGSGASTDLSLIAPHSFSVTTGFGYYNGCNNAGNNANYNTAFHVPTDTFVQVACQTDNVNLAMSEFIQHTRASCSHTTLRSHSASEVQPPNDLEDGKFP</sequence>
<feature type="compositionally biased region" description="Polar residues" evidence="1">
    <location>
        <begin position="167"/>
        <end position="177"/>
    </location>
</feature>
<reference evidence="3" key="1">
    <citation type="submission" date="2023-03" db="EMBL/GenBank/DDBJ databases">
        <title>Massive genome expansion in bonnet fungi (Mycena s.s.) driven by repeated elements and novel gene families across ecological guilds.</title>
        <authorList>
            <consortium name="Lawrence Berkeley National Laboratory"/>
            <person name="Harder C.B."/>
            <person name="Miyauchi S."/>
            <person name="Viragh M."/>
            <person name="Kuo A."/>
            <person name="Thoen E."/>
            <person name="Andreopoulos B."/>
            <person name="Lu D."/>
            <person name="Skrede I."/>
            <person name="Drula E."/>
            <person name="Henrissat B."/>
            <person name="Morin E."/>
            <person name="Kohler A."/>
            <person name="Barry K."/>
            <person name="LaButti K."/>
            <person name="Morin E."/>
            <person name="Salamov A."/>
            <person name="Lipzen A."/>
            <person name="Mereny Z."/>
            <person name="Hegedus B."/>
            <person name="Baldrian P."/>
            <person name="Stursova M."/>
            <person name="Weitz H."/>
            <person name="Taylor A."/>
            <person name="Grigoriev I.V."/>
            <person name="Nagy L.G."/>
            <person name="Martin F."/>
            <person name="Kauserud H."/>
        </authorList>
    </citation>
    <scope>NUCLEOTIDE SEQUENCE</scope>
    <source>
        <strain evidence="3">CBHHK067</strain>
    </source>
</reference>
<proteinExistence type="predicted"/>
<feature type="signal peptide" evidence="2">
    <location>
        <begin position="1"/>
        <end position="21"/>
    </location>
</feature>
<protein>
    <submittedName>
        <fullName evidence="3">Uncharacterized protein</fullName>
    </submittedName>
</protein>
<accession>A0AAD7C399</accession>
<feature type="chain" id="PRO_5042163958" evidence="2">
    <location>
        <begin position="22"/>
        <end position="188"/>
    </location>
</feature>
<evidence type="ECO:0000256" key="1">
    <source>
        <dbReference type="SAM" id="MobiDB-lite"/>
    </source>
</evidence>
<dbReference type="AlphaFoldDB" id="A0AAD7C399"/>
<evidence type="ECO:0000256" key="2">
    <source>
        <dbReference type="SAM" id="SignalP"/>
    </source>
</evidence>
<keyword evidence="4" id="KW-1185">Reference proteome</keyword>
<feature type="region of interest" description="Disordered" evidence="1">
    <location>
        <begin position="167"/>
        <end position="188"/>
    </location>
</feature>
<keyword evidence="2" id="KW-0732">Signal</keyword>
<dbReference type="EMBL" id="JARKIE010000441">
    <property type="protein sequence ID" value="KAJ7638157.1"/>
    <property type="molecule type" value="Genomic_DNA"/>
</dbReference>
<evidence type="ECO:0000313" key="3">
    <source>
        <dbReference type="EMBL" id="KAJ7638157.1"/>
    </source>
</evidence>
<evidence type="ECO:0000313" key="4">
    <source>
        <dbReference type="Proteomes" id="UP001221757"/>
    </source>
</evidence>
<name>A0AAD7C399_MYCRO</name>